<feature type="compositionally biased region" description="Basic and acidic residues" evidence="1">
    <location>
        <begin position="90"/>
        <end position="121"/>
    </location>
</feature>
<dbReference type="EMBL" id="UINC01003276">
    <property type="protein sequence ID" value="SVA04893.1"/>
    <property type="molecule type" value="Genomic_DNA"/>
</dbReference>
<evidence type="ECO:0000313" key="3">
    <source>
        <dbReference type="EMBL" id="SVA04893.1"/>
    </source>
</evidence>
<evidence type="ECO:0000259" key="2">
    <source>
        <dbReference type="Pfam" id="PF13763"/>
    </source>
</evidence>
<organism evidence="3">
    <name type="scientific">marine metagenome</name>
    <dbReference type="NCBI Taxonomy" id="408172"/>
    <lineage>
        <taxon>unclassified sequences</taxon>
        <taxon>metagenomes</taxon>
        <taxon>ecological metagenomes</taxon>
    </lineage>
</organism>
<feature type="compositionally biased region" description="Polar residues" evidence="1">
    <location>
        <begin position="124"/>
        <end position="139"/>
    </location>
</feature>
<dbReference type="InterPro" id="IPR025430">
    <property type="entry name" value="DUF4167"/>
</dbReference>
<proteinExistence type="predicted"/>
<reference evidence="3" key="1">
    <citation type="submission" date="2018-05" db="EMBL/GenBank/DDBJ databases">
        <authorList>
            <person name="Lanie J.A."/>
            <person name="Ng W.-L."/>
            <person name="Kazmierczak K.M."/>
            <person name="Andrzejewski T.M."/>
            <person name="Davidsen T.M."/>
            <person name="Wayne K.J."/>
            <person name="Tettelin H."/>
            <person name="Glass J.I."/>
            <person name="Rusch D."/>
            <person name="Podicherti R."/>
            <person name="Tsui H.-C.T."/>
            <person name="Winkler M.E."/>
        </authorList>
    </citation>
    <scope>NUCLEOTIDE SEQUENCE</scope>
</reference>
<sequence>MPRPNSNGPRRRRSRRPNFSGNGNSESTGPSVKVRGSSKQIHEKYLHLARDAKTSGDEVLFESYSQHAEHYARILIEAGKFDSLPSGNGEYKEKKISNADNSKNESKITKIEKDTDKKEVETDNLSTNKEATSESPKVL</sequence>
<feature type="region of interest" description="Disordered" evidence="1">
    <location>
        <begin position="82"/>
        <end position="139"/>
    </location>
</feature>
<dbReference type="Pfam" id="PF13763">
    <property type="entry name" value="DUF4167"/>
    <property type="match status" value="1"/>
</dbReference>
<dbReference type="AlphaFoldDB" id="A0A381SU65"/>
<name>A0A381SU65_9ZZZZ</name>
<accession>A0A381SU65</accession>
<feature type="domain" description="DUF4167" evidence="2">
    <location>
        <begin position="10"/>
        <end position="78"/>
    </location>
</feature>
<gene>
    <name evidence="3" type="ORF">METZ01_LOCUS57747</name>
</gene>
<protein>
    <recommendedName>
        <fullName evidence="2">DUF4167 domain-containing protein</fullName>
    </recommendedName>
</protein>
<evidence type="ECO:0000256" key="1">
    <source>
        <dbReference type="SAM" id="MobiDB-lite"/>
    </source>
</evidence>
<feature type="region of interest" description="Disordered" evidence="1">
    <location>
        <begin position="1"/>
        <end position="40"/>
    </location>
</feature>